<evidence type="ECO:0000256" key="1">
    <source>
        <dbReference type="ARBA" id="ARBA00009941"/>
    </source>
</evidence>
<comment type="caution">
    <text evidence="2">The sequence shown here is derived from an EMBL/GenBank/DDBJ whole genome shotgun (WGS) entry which is preliminary data.</text>
</comment>
<dbReference type="PRINTS" id="PR00776">
    <property type="entry name" value="HEMOGLOBNASE"/>
</dbReference>
<dbReference type="InterPro" id="IPR001096">
    <property type="entry name" value="Peptidase_C13"/>
</dbReference>
<dbReference type="GO" id="GO:0004197">
    <property type="term" value="F:cysteine-type endopeptidase activity"/>
    <property type="evidence" value="ECO:0007669"/>
    <property type="project" value="TreeGrafter"/>
</dbReference>
<feature type="non-terminal residue" evidence="2">
    <location>
        <position position="141"/>
    </location>
</feature>
<comment type="similarity">
    <text evidence="1">Belongs to the peptidase C13 family.</text>
</comment>
<protein>
    <submittedName>
        <fullName evidence="2">Legumain</fullName>
    </submittedName>
</protein>
<dbReference type="Proteomes" id="UP000485058">
    <property type="component" value="Unassembled WGS sequence"/>
</dbReference>
<evidence type="ECO:0000313" key="2">
    <source>
        <dbReference type="EMBL" id="GFH20106.1"/>
    </source>
</evidence>
<dbReference type="PANTHER" id="PTHR12000">
    <property type="entry name" value="HEMOGLOBINASE FAMILY MEMBER"/>
    <property type="match status" value="1"/>
</dbReference>
<accession>A0A699ZMD8</accession>
<dbReference type="EMBL" id="BLLF01001576">
    <property type="protein sequence ID" value="GFH20106.1"/>
    <property type="molecule type" value="Genomic_DNA"/>
</dbReference>
<gene>
    <name evidence="2" type="ORF">HaLaN_17178</name>
</gene>
<dbReference type="Pfam" id="PF01650">
    <property type="entry name" value="Peptidase_C13"/>
    <property type="match status" value="1"/>
</dbReference>
<organism evidence="2 3">
    <name type="scientific">Haematococcus lacustris</name>
    <name type="common">Green alga</name>
    <name type="synonym">Haematococcus pluvialis</name>
    <dbReference type="NCBI Taxonomy" id="44745"/>
    <lineage>
        <taxon>Eukaryota</taxon>
        <taxon>Viridiplantae</taxon>
        <taxon>Chlorophyta</taxon>
        <taxon>core chlorophytes</taxon>
        <taxon>Chlorophyceae</taxon>
        <taxon>CS clade</taxon>
        <taxon>Chlamydomonadales</taxon>
        <taxon>Haematococcaceae</taxon>
        <taxon>Haematococcus</taxon>
    </lineage>
</organism>
<dbReference type="PANTHER" id="PTHR12000:SF42">
    <property type="entry name" value="LEGUMAIN"/>
    <property type="match status" value="1"/>
</dbReference>
<evidence type="ECO:0000313" key="3">
    <source>
        <dbReference type="Proteomes" id="UP000485058"/>
    </source>
</evidence>
<proteinExistence type="inferred from homology"/>
<dbReference type="GO" id="GO:0051603">
    <property type="term" value="P:proteolysis involved in protein catabolic process"/>
    <property type="evidence" value="ECO:0007669"/>
    <property type="project" value="TreeGrafter"/>
</dbReference>
<dbReference type="GO" id="GO:0005773">
    <property type="term" value="C:vacuole"/>
    <property type="evidence" value="ECO:0007669"/>
    <property type="project" value="GOC"/>
</dbReference>
<dbReference type="Gene3D" id="3.40.50.1460">
    <property type="match status" value="1"/>
</dbReference>
<feature type="non-terminal residue" evidence="2">
    <location>
        <position position="1"/>
    </location>
</feature>
<sequence length="141" mass="15322">MLLHDLRVGAAEATRINAARDPDDDGAGDFYDDQGTKLHYALIIAGSNSWYNYRHQADVCHAYQVLRRGGLHPSRIVTMMYDDLAASPYNPLPGQIINRPGGPDVYKGVIIDYRGEDVTSETFLAVLAGDAEAVKGKGSGK</sequence>
<dbReference type="AlphaFoldDB" id="A0A699ZMD8"/>
<name>A0A699ZMD8_HAELA</name>
<dbReference type="GO" id="GO:0006624">
    <property type="term" value="P:vacuolar protein processing"/>
    <property type="evidence" value="ECO:0007669"/>
    <property type="project" value="TreeGrafter"/>
</dbReference>
<reference evidence="2 3" key="1">
    <citation type="submission" date="2020-02" db="EMBL/GenBank/DDBJ databases">
        <title>Draft genome sequence of Haematococcus lacustris strain NIES-144.</title>
        <authorList>
            <person name="Morimoto D."/>
            <person name="Nakagawa S."/>
            <person name="Yoshida T."/>
            <person name="Sawayama S."/>
        </authorList>
    </citation>
    <scope>NUCLEOTIDE SEQUENCE [LARGE SCALE GENOMIC DNA]</scope>
    <source>
        <strain evidence="2 3">NIES-144</strain>
    </source>
</reference>
<keyword evidence="3" id="KW-1185">Reference proteome</keyword>